<name>A0ABQ7YNI0_BRANA</name>
<accession>A0ABQ7YNI0</accession>
<protein>
    <submittedName>
        <fullName evidence="1">Uncharacterized protein</fullName>
    </submittedName>
</protein>
<organism evidence="1 2">
    <name type="scientific">Brassica napus</name>
    <name type="common">Rape</name>
    <dbReference type="NCBI Taxonomy" id="3708"/>
    <lineage>
        <taxon>Eukaryota</taxon>
        <taxon>Viridiplantae</taxon>
        <taxon>Streptophyta</taxon>
        <taxon>Embryophyta</taxon>
        <taxon>Tracheophyta</taxon>
        <taxon>Spermatophyta</taxon>
        <taxon>Magnoliopsida</taxon>
        <taxon>eudicotyledons</taxon>
        <taxon>Gunneridae</taxon>
        <taxon>Pentapetalae</taxon>
        <taxon>rosids</taxon>
        <taxon>malvids</taxon>
        <taxon>Brassicales</taxon>
        <taxon>Brassicaceae</taxon>
        <taxon>Brassiceae</taxon>
        <taxon>Brassica</taxon>
    </lineage>
</organism>
<comment type="caution">
    <text evidence="1">The sequence shown here is derived from an EMBL/GenBank/DDBJ whole genome shotgun (WGS) entry which is preliminary data.</text>
</comment>
<dbReference type="EMBL" id="JAGKQM010000017">
    <property type="protein sequence ID" value="KAH0869778.1"/>
    <property type="molecule type" value="Genomic_DNA"/>
</dbReference>
<gene>
    <name evidence="1" type="ORF">HID58_076800</name>
</gene>
<sequence length="102" mass="11417">MFDCQTKIIDLYILYVLVTHSSSASTNNLQVEPKATKGSTVDKWPQPKIFEAVARGSQTLPDNKHLNWILANVESENSAIKLHLETVVCYLAPLQNHSNPKL</sequence>
<evidence type="ECO:0000313" key="2">
    <source>
        <dbReference type="Proteomes" id="UP000824890"/>
    </source>
</evidence>
<reference evidence="1 2" key="1">
    <citation type="submission" date="2021-05" db="EMBL/GenBank/DDBJ databases">
        <title>Genome Assembly of Synthetic Allotetraploid Brassica napus Reveals Homoeologous Exchanges between Subgenomes.</title>
        <authorList>
            <person name="Davis J.T."/>
        </authorList>
    </citation>
    <scope>NUCLEOTIDE SEQUENCE [LARGE SCALE GENOMIC DNA]</scope>
    <source>
        <strain evidence="2">cv. Da-Ae</strain>
        <tissue evidence="1">Seedling</tissue>
    </source>
</reference>
<keyword evidence="2" id="KW-1185">Reference proteome</keyword>
<dbReference type="Proteomes" id="UP000824890">
    <property type="component" value="Unassembled WGS sequence"/>
</dbReference>
<evidence type="ECO:0000313" key="1">
    <source>
        <dbReference type="EMBL" id="KAH0869778.1"/>
    </source>
</evidence>
<feature type="non-terminal residue" evidence="1">
    <location>
        <position position="102"/>
    </location>
</feature>
<proteinExistence type="predicted"/>